<keyword evidence="2" id="KW-1185">Reference proteome</keyword>
<name>A0ABQ4CQK6_9ACTN</name>
<gene>
    <name evidence="1" type="ORF">Asi02nite_30960</name>
</gene>
<protein>
    <recommendedName>
        <fullName evidence="3">Lanthionine synthetase-like protein</fullName>
    </recommendedName>
</protein>
<organism evidence="1 2">
    <name type="scientific">Asanoa siamensis</name>
    <dbReference type="NCBI Taxonomy" id="926357"/>
    <lineage>
        <taxon>Bacteria</taxon>
        <taxon>Bacillati</taxon>
        <taxon>Actinomycetota</taxon>
        <taxon>Actinomycetes</taxon>
        <taxon>Micromonosporales</taxon>
        <taxon>Micromonosporaceae</taxon>
        <taxon>Asanoa</taxon>
    </lineage>
</organism>
<dbReference type="InterPro" id="IPR033889">
    <property type="entry name" value="LanC"/>
</dbReference>
<dbReference type="SUPFAM" id="SSF158745">
    <property type="entry name" value="LanC-like"/>
    <property type="match status" value="1"/>
</dbReference>
<evidence type="ECO:0000313" key="2">
    <source>
        <dbReference type="Proteomes" id="UP000604117"/>
    </source>
</evidence>
<proteinExistence type="predicted"/>
<comment type="caution">
    <text evidence="1">The sequence shown here is derived from an EMBL/GenBank/DDBJ whole genome shotgun (WGS) entry which is preliminary data.</text>
</comment>
<dbReference type="SMART" id="SM01260">
    <property type="entry name" value="LANC_like"/>
    <property type="match status" value="1"/>
</dbReference>
<evidence type="ECO:0008006" key="3">
    <source>
        <dbReference type="Google" id="ProtNLM"/>
    </source>
</evidence>
<dbReference type="PRINTS" id="PR01955">
    <property type="entry name" value="LANCFRANKIA"/>
</dbReference>
<dbReference type="Proteomes" id="UP000604117">
    <property type="component" value="Unassembled WGS sequence"/>
</dbReference>
<dbReference type="RefSeq" id="WP_203713558.1">
    <property type="nucleotide sequence ID" value="NZ_BONE01000022.1"/>
</dbReference>
<dbReference type="PRINTS" id="PR01950">
    <property type="entry name" value="LANCSUPER"/>
</dbReference>
<dbReference type="Gene3D" id="1.50.10.20">
    <property type="match status" value="1"/>
</dbReference>
<dbReference type="Pfam" id="PF05147">
    <property type="entry name" value="LANC_like"/>
    <property type="match status" value="1"/>
</dbReference>
<reference evidence="1 2" key="1">
    <citation type="submission" date="2021-01" db="EMBL/GenBank/DDBJ databases">
        <title>Whole genome shotgun sequence of Asanoa siamensis NBRC 107932.</title>
        <authorList>
            <person name="Komaki H."/>
            <person name="Tamura T."/>
        </authorList>
    </citation>
    <scope>NUCLEOTIDE SEQUENCE [LARGE SCALE GENOMIC DNA]</scope>
    <source>
        <strain evidence="1 2">NBRC 107932</strain>
    </source>
</reference>
<dbReference type="InterPro" id="IPR007822">
    <property type="entry name" value="LANC-like"/>
</dbReference>
<sequence length="422" mass="45003">MSQDGDLRRKARDVATAVAFDLWRRMSTDFPPGRIYLSLSDPIPSTALLFAELAAYDREWEPRLHSVLTSAASQLRSAPGAGLFAGPMSLGFALHMASIVTGGYRSAISRLDAEMSGRVLDRLDRGEIARRLTTGRLDLPDYDVVSGLTGILRYFLLDPIRHADAIARLSAALVDIVCAGRPDRPGWTAVNPPVVGTDPTKFPRGHINVGMAHGAAGILAGLSLAAEKGVEVPGHEKAISTLADWLVAAKTDDVRGTAWPAYFAVHQKTGKAATHVAGWCYGTPGIARALQLANLTIGGAARSSSADDAMRAIIARRNPARSPFEYGLCHGLAGTLHAVWRYAADSPGLLPHGRLNAISSEIIARFDGNPEAGYRAWSRPDETTRTDDYGFIEGAVGVCLSLHRFGSGKPPATPWDAALLLA</sequence>
<dbReference type="EMBL" id="BONE01000022">
    <property type="protein sequence ID" value="GIF73578.1"/>
    <property type="molecule type" value="Genomic_DNA"/>
</dbReference>
<dbReference type="CDD" id="cd04793">
    <property type="entry name" value="LanC"/>
    <property type="match status" value="1"/>
</dbReference>
<accession>A0ABQ4CQK6</accession>
<evidence type="ECO:0000313" key="1">
    <source>
        <dbReference type="EMBL" id="GIF73578.1"/>
    </source>
</evidence>